<sequence length="40" mass="4718">KIQDKLPEKLKAEYKKKLEETKKALDEQVKSAITEFQNVQ</sequence>
<dbReference type="EMBL" id="JAIUEN010000810">
    <property type="protein sequence ID" value="MCE3364407.1"/>
    <property type="molecule type" value="Genomic_DNA"/>
</dbReference>
<reference evidence="2" key="2">
    <citation type="submission" date="2023-08" db="EMBL/GenBank/DDBJ databases">
        <authorList>
            <person name="Zhao H."/>
            <person name="Wang X."/>
        </authorList>
    </citation>
    <scope>NUCLEOTIDE SEQUENCE</scope>
    <source>
        <strain evidence="2">NC-4</strain>
    </source>
</reference>
<evidence type="ECO:0000313" key="2">
    <source>
        <dbReference type="EMBL" id="MCE3364407.1"/>
    </source>
</evidence>
<organism evidence="2 3">
    <name type="scientific">Staphylococcus aureus</name>
    <dbReference type="NCBI Taxonomy" id="1280"/>
    <lineage>
        <taxon>Bacteria</taxon>
        <taxon>Bacillati</taxon>
        <taxon>Bacillota</taxon>
        <taxon>Bacilli</taxon>
        <taxon>Bacillales</taxon>
        <taxon>Staphylococcaceae</taxon>
        <taxon>Staphylococcus</taxon>
    </lineage>
</organism>
<dbReference type="Pfam" id="PF20861">
    <property type="entry name" value="Isd_H_B_linker"/>
    <property type="match status" value="1"/>
</dbReference>
<evidence type="ECO:0000313" key="3">
    <source>
        <dbReference type="Proteomes" id="UP001200271"/>
    </source>
</evidence>
<name>A0AAW4YFS8_STAAU</name>
<accession>A0AAW4YFS8</accession>
<feature type="non-terminal residue" evidence="2">
    <location>
        <position position="40"/>
    </location>
</feature>
<proteinExistence type="predicted"/>
<protein>
    <recommendedName>
        <fullName evidence="1">Iron-regulated surface determinant protein H/B linker domain-containing protein</fullName>
    </recommendedName>
</protein>
<feature type="domain" description="Iron-regulated surface determinant protein H/B linker" evidence="1">
    <location>
        <begin position="1"/>
        <end position="35"/>
    </location>
</feature>
<dbReference type="Proteomes" id="UP001200271">
    <property type="component" value="Unassembled WGS sequence"/>
</dbReference>
<comment type="caution">
    <text evidence="2">The sequence shown here is derived from an EMBL/GenBank/DDBJ whole genome shotgun (WGS) entry which is preliminary data.</text>
</comment>
<gene>
    <name evidence="2" type="ORF">LB359_19510</name>
</gene>
<reference evidence="2" key="1">
    <citation type="journal article" date="2021" name="Front Med (Lausanne)">
        <title>The Prevalence and Determinants of Fusidic Acid Resistance Among Methicillin-Resistant Staphylococcus aureus Clinical Isolates in China.</title>
        <authorList>
            <person name="Zhao H."/>
            <person name="Wang X."/>
            <person name="Wang B."/>
            <person name="Xu Y."/>
            <person name="Rao L."/>
            <person name="Wan B."/>
            <person name="Guo Y."/>
            <person name="Wu X."/>
            <person name="Yu J."/>
            <person name="Chen L."/>
            <person name="Li M."/>
            <person name="Yu F."/>
        </authorList>
    </citation>
    <scope>NUCLEOTIDE SEQUENCE</scope>
    <source>
        <strain evidence="2">NC-4</strain>
    </source>
</reference>
<evidence type="ECO:0000259" key="1">
    <source>
        <dbReference type="Pfam" id="PF20861"/>
    </source>
</evidence>
<dbReference type="Gene3D" id="1.20.58.1270">
    <property type="match status" value="1"/>
</dbReference>
<dbReference type="AlphaFoldDB" id="A0AAW4YFS8"/>
<dbReference type="InterPro" id="IPR048652">
    <property type="entry name" value="Isd_H_B_linker"/>
</dbReference>
<feature type="non-terminal residue" evidence="2">
    <location>
        <position position="1"/>
    </location>
</feature>